<dbReference type="RefSeq" id="XP_031597249.2">
    <property type="nucleotide sequence ID" value="XM_031741389.2"/>
</dbReference>
<dbReference type="InterPro" id="IPR036179">
    <property type="entry name" value="Ig-like_dom_sf"/>
</dbReference>
<keyword evidence="6" id="KW-1133">Transmembrane helix</keyword>
<evidence type="ECO:0000256" key="2">
    <source>
        <dbReference type="ARBA" id="ARBA00022729"/>
    </source>
</evidence>
<feature type="signal peptide" evidence="7">
    <location>
        <begin position="1"/>
        <end position="21"/>
    </location>
</feature>
<dbReference type="GO" id="GO:0016020">
    <property type="term" value="C:membrane"/>
    <property type="evidence" value="ECO:0007669"/>
    <property type="project" value="UniProtKB-SubCell"/>
</dbReference>
<dbReference type="InterPro" id="IPR015631">
    <property type="entry name" value="CD2/SLAM_rcpt"/>
</dbReference>
<evidence type="ECO:0008006" key="10">
    <source>
        <dbReference type="Google" id="ProtNLM"/>
    </source>
</evidence>
<dbReference type="KEGG" id="oau:116321524"/>
<gene>
    <name evidence="8" type="primary">LOC116321524</name>
</gene>
<keyword evidence="2 7" id="KW-0732">Signal</keyword>
<protein>
    <recommendedName>
        <fullName evidence="10">Ig-like domain-containing protein</fullName>
    </recommendedName>
</protein>
<name>A0AAZ1XBY3_OREAU</name>
<comment type="subcellular location">
    <subcellularLocation>
        <location evidence="1">Membrane</location>
    </subcellularLocation>
</comment>
<evidence type="ECO:0000256" key="7">
    <source>
        <dbReference type="SAM" id="SignalP"/>
    </source>
</evidence>
<keyword evidence="3 6" id="KW-0472">Membrane</keyword>
<evidence type="ECO:0000256" key="1">
    <source>
        <dbReference type="ARBA" id="ARBA00004370"/>
    </source>
</evidence>
<sequence>MERSAALCLLSLLLLAVPCCSQPGLIQAYFRPGGALVLQPVLPVPERITSVVWKRNNDLLAEWAEGVSEVGYYGRFRGRSVLSTGTGRLRVSGASAEDAGVFSVEINNEPQSELYRAAAVDEVPPPEAFVTPLACSQASSRCLLHCYGHTADTEDITYYWKMGDGEWEESEKKIEILNVNELHHVRTFSCRMKNPVSEKESEPINNPFYRQSSPPDSAGGTGVAVTVGGAFGAAALVSVALFAFCQREFIQKSIKKLEGRISVPQDSVTCNCVKIHQRGFVVCALETVTCCRKETPADKLMAS</sequence>
<dbReference type="Ensembl" id="ENSOABT00000071653.1">
    <property type="protein sequence ID" value="ENSOABP00000065144.1"/>
    <property type="gene ID" value="ENSOABG00000035112.1"/>
</dbReference>
<dbReference type="GeneID" id="116321524"/>
<evidence type="ECO:0000256" key="5">
    <source>
        <dbReference type="SAM" id="MobiDB-lite"/>
    </source>
</evidence>
<keyword evidence="9" id="KW-1185">Reference proteome</keyword>
<reference evidence="8" key="2">
    <citation type="submission" date="2025-08" db="UniProtKB">
        <authorList>
            <consortium name="Ensembl"/>
        </authorList>
    </citation>
    <scope>IDENTIFICATION</scope>
</reference>
<organism evidence="8 9">
    <name type="scientific">Oreochromis aureus</name>
    <name type="common">Israeli tilapia</name>
    <name type="synonym">Chromis aureus</name>
    <dbReference type="NCBI Taxonomy" id="47969"/>
    <lineage>
        <taxon>Eukaryota</taxon>
        <taxon>Metazoa</taxon>
        <taxon>Chordata</taxon>
        <taxon>Craniata</taxon>
        <taxon>Vertebrata</taxon>
        <taxon>Euteleostomi</taxon>
        <taxon>Actinopterygii</taxon>
        <taxon>Neopterygii</taxon>
        <taxon>Teleostei</taxon>
        <taxon>Neoteleostei</taxon>
        <taxon>Acanthomorphata</taxon>
        <taxon>Ovalentaria</taxon>
        <taxon>Cichlomorphae</taxon>
        <taxon>Cichliformes</taxon>
        <taxon>Cichlidae</taxon>
        <taxon>African cichlids</taxon>
        <taxon>Pseudocrenilabrinae</taxon>
        <taxon>Oreochromini</taxon>
        <taxon>Oreochromis</taxon>
    </lineage>
</organism>
<dbReference type="AlphaFoldDB" id="A0AAZ1XBY3"/>
<dbReference type="PANTHER" id="PTHR12080:SF125">
    <property type="entry name" value="CD48 ANTIGEN-LIKE"/>
    <property type="match status" value="1"/>
</dbReference>
<reference evidence="9" key="1">
    <citation type="submission" date="2020-03" db="EMBL/GenBank/DDBJ databases">
        <title>Evolution of repeat sequences and sex chromosomes of tilapia species revealed by chromosome-level genomes.</title>
        <authorList>
            <person name="Xu L."/>
            <person name="Tao W."/>
            <person name="Wang D."/>
            <person name="Zhou Q."/>
        </authorList>
    </citation>
    <scope>NUCLEOTIDE SEQUENCE [LARGE SCALE GENOMIC DNA]</scope>
    <source>
        <strain evidence="9">Israel</strain>
    </source>
</reference>
<evidence type="ECO:0000313" key="9">
    <source>
        <dbReference type="Proteomes" id="UP000472276"/>
    </source>
</evidence>
<evidence type="ECO:0000313" key="8">
    <source>
        <dbReference type="Ensembl" id="ENSOABP00000065144.1"/>
    </source>
</evidence>
<dbReference type="Gene3D" id="2.60.40.10">
    <property type="entry name" value="Immunoglobulins"/>
    <property type="match status" value="2"/>
</dbReference>
<accession>A0AAZ1XBY3</accession>
<dbReference type="InterPro" id="IPR013783">
    <property type="entry name" value="Ig-like_fold"/>
</dbReference>
<feature type="transmembrane region" description="Helical" evidence="6">
    <location>
        <begin position="222"/>
        <end position="245"/>
    </location>
</feature>
<evidence type="ECO:0000256" key="3">
    <source>
        <dbReference type="ARBA" id="ARBA00023136"/>
    </source>
</evidence>
<keyword evidence="4" id="KW-0325">Glycoprotein</keyword>
<evidence type="ECO:0000256" key="6">
    <source>
        <dbReference type="SAM" id="Phobius"/>
    </source>
</evidence>
<feature type="region of interest" description="Disordered" evidence="5">
    <location>
        <begin position="196"/>
        <end position="217"/>
    </location>
</feature>
<evidence type="ECO:0000256" key="4">
    <source>
        <dbReference type="ARBA" id="ARBA00023180"/>
    </source>
</evidence>
<dbReference type="PANTHER" id="PTHR12080">
    <property type="entry name" value="SIGNALING LYMPHOCYTIC ACTIVATION MOLECULE"/>
    <property type="match status" value="1"/>
</dbReference>
<feature type="chain" id="PRO_5044283827" description="Ig-like domain-containing protein" evidence="7">
    <location>
        <begin position="22"/>
        <end position="303"/>
    </location>
</feature>
<dbReference type="SUPFAM" id="SSF48726">
    <property type="entry name" value="Immunoglobulin"/>
    <property type="match status" value="1"/>
</dbReference>
<keyword evidence="6" id="KW-0812">Transmembrane</keyword>
<proteinExistence type="predicted"/>
<dbReference type="Proteomes" id="UP000472276">
    <property type="component" value="Unassembled WGS sequence"/>
</dbReference>
<reference evidence="8" key="3">
    <citation type="submission" date="2025-09" db="UniProtKB">
        <authorList>
            <consortium name="Ensembl"/>
        </authorList>
    </citation>
    <scope>IDENTIFICATION</scope>
</reference>